<keyword evidence="2" id="KW-1185">Reference proteome</keyword>
<name>A0A1U7JGE3_9HYPH</name>
<dbReference type="AlphaFoldDB" id="A0A1U7JGE3"/>
<dbReference type="STRING" id="197461.A3843_11915"/>
<evidence type="ECO:0000313" key="1">
    <source>
        <dbReference type="EMBL" id="OKL43813.1"/>
    </source>
</evidence>
<dbReference type="Gene3D" id="3.30.450.40">
    <property type="match status" value="1"/>
</dbReference>
<organism evidence="1 2">
    <name type="scientific">Pseudovibrio exalbescens</name>
    <dbReference type="NCBI Taxonomy" id="197461"/>
    <lineage>
        <taxon>Bacteria</taxon>
        <taxon>Pseudomonadati</taxon>
        <taxon>Pseudomonadota</taxon>
        <taxon>Alphaproteobacteria</taxon>
        <taxon>Hyphomicrobiales</taxon>
        <taxon>Stappiaceae</taxon>
        <taxon>Pseudovibrio</taxon>
    </lineage>
</organism>
<evidence type="ECO:0008006" key="3">
    <source>
        <dbReference type="Google" id="ProtNLM"/>
    </source>
</evidence>
<reference evidence="1 2" key="1">
    <citation type="submission" date="2016-03" db="EMBL/GenBank/DDBJ databases">
        <title>Genome sequence of Nesiotobacter sp. nov., a moderately halophilic alphaproteobacterium isolated from the Yellow Sea, China.</title>
        <authorList>
            <person name="Zhang G."/>
            <person name="Zhang R."/>
        </authorList>
    </citation>
    <scope>NUCLEOTIDE SEQUENCE [LARGE SCALE GENOMIC DNA]</scope>
    <source>
        <strain evidence="1 2">WB1-6</strain>
    </source>
</reference>
<evidence type="ECO:0000313" key="2">
    <source>
        <dbReference type="Proteomes" id="UP000185783"/>
    </source>
</evidence>
<comment type="caution">
    <text evidence="1">The sequence shown here is derived from an EMBL/GenBank/DDBJ whole genome shotgun (WGS) entry which is preliminary data.</text>
</comment>
<dbReference type="Proteomes" id="UP000185783">
    <property type="component" value="Unassembled WGS sequence"/>
</dbReference>
<proteinExistence type="predicted"/>
<accession>A0A1U7JGE3</accession>
<protein>
    <recommendedName>
        <fullName evidence="3">GAF domain-containing protein</fullName>
    </recommendedName>
</protein>
<gene>
    <name evidence="1" type="ORF">A3843_11915</name>
</gene>
<dbReference type="EMBL" id="LVVZ01000018">
    <property type="protein sequence ID" value="OKL43813.1"/>
    <property type="molecule type" value="Genomic_DNA"/>
</dbReference>
<dbReference type="SUPFAM" id="SSF55781">
    <property type="entry name" value="GAF domain-like"/>
    <property type="match status" value="1"/>
</dbReference>
<sequence>MHAGWDQFPYDVAGIMKNPGYRQSVVQADDLPGLDAALTTIRKGRSSSVVFRITSCDNLTYWCLLAGRAQEGAADAIYGSLVCIEDRLIKQLDMESPVSADRPFEGQTGDDVAVSTAELVGLKRALSGHRDLHGRLEALCEWNEGQLFEAVLFSDVKQDIGRVEVHRAGAAVAELPQGKSYPYDGTIAEMIVSLDLRYMVVEDTMESLKPIDWALFVPHGIRSYFAVPCFEQGQIRSVLIFCSREASEFSMDQEYFFHKVSEMFMDGLQA</sequence>
<dbReference type="InterPro" id="IPR029016">
    <property type="entry name" value="GAF-like_dom_sf"/>
</dbReference>